<comment type="caution">
    <text evidence="2">The sequence shown here is derived from an EMBL/GenBank/DDBJ whole genome shotgun (WGS) entry which is preliminary data.</text>
</comment>
<dbReference type="CDD" id="cd00207">
    <property type="entry name" value="fer2"/>
    <property type="match status" value="1"/>
</dbReference>
<dbReference type="InterPro" id="IPR036010">
    <property type="entry name" value="2Fe-2S_ferredoxin-like_sf"/>
</dbReference>
<sequence>MPQLRFVDQQQRLLAELEAQPGELLLDVARLAEVPLHWRCGQGTCGTCKVRISHGGPLQPVSLGRKERNVLLRAGLIDQAAAGTECWPDVSSGWRLACHLTVGEEDWLVLCPQD</sequence>
<protein>
    <submittedName>
        <fullName evidence="2">Ferredoxin</fullName>
    </submittedName>
</protein>
<evidence type="ECO:0000313" key="2">
    <source>
        <dbReference type="EMBL" id="PXX50368.1"/>
    </source>
</evidence>
<dbReference type="InterPro" id="IPR012675">
    <property type="entry name" value="Beta-grasp_dom_sf"/>
</dbReference>
<dbReference type="PROSITE" id="PS00197">
    <property type="entry name" value="2FE2S_FER_1"/>
    <property type="match status" value="1"/>
</dbReference>
<dbReference type="Gene3D" id="3.10.20.30">
    <property type="match status" value="1"/>
</dbReference>
<proteinExistence type="predicted"/>
<dbReference type="InterPro" id="IPR001041">
    <property type="entry name" value="2Fe-2S_ferredoxin-type"/>
</dbReference>
<reference evidence="2 3" key="1">
    <citation type="submission" date="2018-05" db="EMBL/GenBank/DDBJ databases">
        <title>Genomic Encyclopedia of Type Strains, Phase IV (KMG-IV): sequencing the most valuable type-strain genomes for metagenomic binning, comparative biology and taxonomic classification.</title>
        <authorList>
            <person name="Goeker M."/>
        </authorList>
    </citation>
    <scope>NUCLEOTIDE SEQUENCE [LARGE SCALE GENOMIC DNA]</scope>
    <source>
        <strain evidence="2 3">DSM 25134</strain>
    </source>
</reference>
<evidence type="ECO:0000259" key="1">
    <source>
        <dbReference type="PROSITE" id="PS51085"/>
    </source>
</evidence>
<dbReference type="AlphaFoldDB" id="A0A318JQ33"/>
<evidence type="ECO:0000313" key="3">
    <source>
        <dbReference type="Proteomes" id="UP000248395"/>
    </source>
</evidence>
<dbReference type="PROSITE" id="PS51085">
    <property type="entry name" value="2FE2S_FER_2"/>
    <property type="match status" value="1"/>
</dbReference>
<keyword evidence="3" id="KW-1185">Reference proteome</keyword>
<organism evidence="2 3">
    <name type="scientific">Aquitalea magnusonii</name>
    <dbReference type="NCBI Taxonomy" id="332411"/>
    <lineage>
        <taxon>Bacteria</taxon>
        <taxon>Pseudomonadati</taxon>
        <taxon>Pseudomonadota</taxon>
        <taxon>Betaproteobacteria</taxon>
        <taxon>Neisseriales</taxon>
        <taxon>Chromobacteriaceae</taxon>
        <taxon>Aquitalea</taxon>
    </lineage>
</organism>
<name>A0A318JQ33_9NEIS</name>
<dbReference type="GO" id="GO:0051537">
    <property type="term" value="F:2 iron, 2 sulfur cluster binding"/>
    <property type="evidence" value="ECO:0007669"/>
    <property type="project" value="InterPro"/>
</dbReference>
<feature type="domain" description="2Fe-2S ferredoxin-type" evidence="1">
    <location>
        <begin position="2"/>
        <end position="114"/>
    </location>
</feature>
<dbReference type="Pfam" id="PF00111">
    <property type="entry name" value="Fer2"/>
    <property type="match status" value="1"/>
</dbReference>
<dbReference type="EMBL" id="QJKC01000002">
    <property type="protein sequence ID" value="PXX50368.1"/>
    <property type="molecule type" value="Genomic_DNA"/>
</dbReference>
<dbReference type="SUPFAM" id="SSF54292">
    <property type="entry name" value="2Fe-2S ferredoxin-like"/>
    <property type="match status" value="1"/>
</dbReference>
<accession>A0A318JQ33</accession>
<dbReference type="InterPro" id="IPR006058">
    <property type="entry name" value="2Fe2S_fd_BS"/>
</dbReference>
<dbReference type="RefSeq" id="WP_110312918.1">
    <property type="nucleotide sequence ID" value="NZ_QJKC01000002.1"/>
</dbReference>
<gene>
    <name evidence="2" type="ORF">DFR38_10215</name>
</gene>
<dbReference type="OrthoDB" id="9133614at2"/>
<dbReference type="Proteomes" id="UP000248395">
    <property type="component" value="Unassembled WGS sequence"/>
</dbReference>